<proteinExistence type="predicted"/>
<dbReference type="InterPro" id="IPR000644">
    <property type="entry name" value="CBS_dom"/>
</dbReference>
<feature type="transmembrane region" description="Helical" evidence="11">
    <location>
        <begin position="364"/>
        <end position="390"/>
    </location>
</feature>
<reference evidence="13 14" key="1">
    <citation type="submission" date="2018-07" db="EMBL/GenBank/DDBJ databases">
        <title>Motiliproteus coralliicola sp. nov., a bacterium isolated from Coral.</title>
        <authorList>
            <person name="Wang G."/>
        </authorList>
    </citation>
    <scope>NUCLEOTIDE SEQUENCE [LARGE SCALE GENOMIC DNA]</scope>
    <source>
        <strain evidence="13 14">C34</strain>
    </source>
</reference>
<keyword evidence="8" id="KW-0868">Chloride</keyword>
<protein>
    <submittedName>
        <fullName evidence="13">Chloride channel protein</fullName>
    </submittedName>
</protein>
<evidence type="ECO:0000256" key="4">
    <source>
        <dbReference type="ARBA" id="ARBA00022989"/>
    </source>
</evidence>
<feature type="transmembrane region" description="Helical" evidence="11">
    <location>
        <begin position="110"/>
        <end position="128"/>
    </location>
</feature>
<keyword evidence="14" id="KW-1185">Reference proteome</keyword>
<evidence type="ECO:0000256" key="5">
    <source>
        <dbReference type="ARBA" id="ARBA00023065"/>
    </source>
</evidence>
<evidence type="ECO:0000313" key="13">
    <source>
        <dbReference type="EMBL" id="RDE18018.1"/>
    </source>
</evidence>
<feature type="transmembrane region" description="Helical" evidence="11">
    <location>
        <begin position="333"/>
        <end position="352"/>
    </location>
</feature>
<comment type="subcellular location">
    <subcellularLocation>
        <location evidence="1">Membrane</location>
        <topology evidence="1">Multi-pass membrane protein</topology>
    </subcellularLocation>
</comment>
<dbReference type="Gene3D" id="1.10.3080.10">
    <property type="entry name" value="Clc chloride channel"/>
    <property type="match status" value="1"/>
</dbReference>
<keyword evidence="3 11" id="KW-0812">Transmembrane</keyword>
<dbReference type="PROSITE" id="PS51371">
    <property type="entry name" value="CBS"/>
    <property type="match status" value="1"/>
</dbReference>
<keyword evidence="2" id="KW-0813">Transport</keyword>
<dbReference type="GO" id="GO:0005254">
    <property type="term" value="F:chloride channel activity"/>
    <property type="evidence" value="ECO:0007669"/>
    <property type="project" value="UniProtKB-KW"/>
</dbReference>
<dbReference type="OrthoDB" id="9767361at2"/>
<dbReference type="AlphaFoldDB" id="A0A369W7N5"/>
<dbReference type="SUPFAM" id="SSF81340">
    <property type="entry name" value="Clc chloride channel"/>
    <property type="match status" value="1"/>
</dbReference>
<feature type="transmembrane region" description="Helical" evidence="11">
    <location>
        <begin position="21"/>
        <end position="45"/>
    </location>
</feature>
<comment type="caution">
    <text evidence="13">The sequence shown here is derived from an EMBL/GenBank/DDBJ whole genome shotgun (WGS) entry which is preliminary data.</text>
</comment>
<evidence type="ECO:0000256" key="6">
    <source>
        <dbReference type="ARBA" id="ARBA00023136"/>
    </source>
</evidence>
<evidence type="ECO:0000256" key="1">
    <source>
        <dbReference type="ARBA" id="ARBA00004141"/>
    </source>
</evidence>
<evidence type="ECO:0000256" key="2">
    <source>
        <dbReference type="ARBA" id="ARBA00022448"/>
    </source>
</evidence>
<evidence type="ECO:0000256" key="8">
    <source>
        <dbReference type="ARBA" id="ARBA00023214"/>
    </source>
</evidence>
<evidence type="ECO:0000256" key="10">
    <source>
        <dbReference type="PROSITE-ProRule" id="PRU00703"/>
    </source>
</evidence>
<keyword evidence="10" id="KW-0129">CBS domain</keyword>
<dbReference type="PANTHER" id="PTHR43427">
    <property type="entry name" value="CHLORIDE CHANNEL PROTEIN CLC-E"/>
    <property type="match status" value="1"/>
</dbReference>
<dbReference type="InterPro" id="IPR001807">
    <property type="entry name" value="ClC"/>
</dbReference>
<dbReference type="PANTHER" id="PTHR43427:SF6">
    <property type="entry name" value="CHLORIDE CHANNEL PROTEIN CLC-E"/>
    <property type="match status" value="1"/>
</dbReference>
<feature type="transmembrane region" description="Helical" evidence="11">
    <location>
        <begin position="162"/>
        <end position="187"/>
    </location>
</feature>
<dbReference type="PRINTS" id="PR00762">
    <property type="entry name" value="CLCHANNEL"/>
</dbReference>
<dbReference type="InterPro" id="IPR050368">
    <property type="entry name" value="ClC-type_chloride_channel"/>
</dbReference>
<organism evidence="13 14">
    <name type="scientific">Motiliproteus coralliicola</name>
    <dbReference type="NCBI Taxonomy" id="2283196"/>
    <lineage>
        <taxon>Bacteria</taxon>
        <taxon>Pseudomonadati</taxon>
        <taxon>Pseudomonadota</taxon>
        <taxon>Gammaproteobacteria</taxon>
        <taxon>Oceanospirillales</taxon>
        <taxon>Oceanospirillaceae</taxon>
        <taxon>Motiliproteus</taxon>
    </lineage>
</organism>
<dbReference type="InterPro" id="IPR014743">
    <property type="entry name" value="Cl-channel_core"/>
</dbReference>
<dbReference type="EMBL" id="QQOH01000006">
    <property type="protein sequence ID" value="RDE18018.1"/>
    <property type="molecule type" value="Genomic_DNA"/>
</dbReference>
<feature type="transmembrane region" description="Helical" evidence="11">
    <location>
        <begin position="194"/>
        <end position="216"/>
    </location>
</feature>
<dbReference type="CDD" id="cd00400">
    <property type="entry name" value="Voltage_gated_ClC"/>
    <property type="match status" value="1"/>
</dbReference>
<sequence length="582" mass="62547">MRMNSLSLNHLRLRLGDTDALPQWLLVGLLSGLLTGLVMLAFHHALNAPLAWFLPDGDPENFEALPAWLRFCLPILGSLLLGLLMWRFAKHARVGIPHVLERLSYHQGRLPLPNLIIQFVAAVVSLASGHSGGREGPAVHLGAGTSSLLGQYLRLPNNSLRTLVGCGTAAAIAAAFNTPVAGIIFAMEVVMMEYTVAGFIPVMIAAISATLLLQLTLGDDVVFSVASLDIHRLEEVPFIVLLGIVVGLLAVLFSRVLVTTARWNRPPLFLRLQLAGLLTGLLALLVPEIMGVGYDSIGTILDGQGAIGWLLTLAIAKLLITAIVIGLGVPVGLIGPTLFIGAAAGAALGLIVHTLSAETASSQALYAMLGMGAMMAATLQAPLAALLALLELTLNPNIIFPGALAIITSTLTYRYCFRQGSAFQALLLSRGQDWRQAPLERFLERTAAHSLMLPKPPNCERLVDHDRAAQLAGLPQEWLLIDGENGPAAVLARSDLELFLQQHREGAGGRVLQADELIDLLELPGLRHDLSELDARATLREALTRMNEDNRDALYLIDDKGNPMGLLLRSDINHHFSNQKSE</sequence>
<dbReference type="GO" id="GO:0034707">
    <property type="term" value="C:chloride channel complex"/>
    <property type="evidence" value="ECO:0007669"/>
    <property type="project" value="UniProtKB-KW"/>
</dbReference>
<feature type="transmembrane region" description="Helical" evidence="11">
    <location>
        <begin position="65"/>
        <end position="89"/>
    </location>
</feature>
<dbReference type="RefSeq" id="WP_114697136.1">
    <property type="nucleotide sequence ID" value="NZ_QQOH01000006.1"/>
</dbReference>
<keyword evidence="9" id="KW-0407">Ion channel</keyword>
<dbReference type="Pfam" id="PF00654">
    <property type="entry name" value="Voltage_CLC"/>
    <property type="match status" value="1"/>
</dbReference>
<feature type="transmembrane region" description="Helical" evidence="11">
    <location>
        <begin position="236"/>
        <end position="256"/>
    </location>
</feature>
<keyword evidence="5" id="KW-0406">Ion transport</keyword>
<feature type="domain" description="CBS" evidence="12">
    <location>
        <begin position="526"/>
        <end position="582"/>
    </location>
</feature>
<evidence type="ECO:0000256" key="3">
    <source>
        <dbReference type="ARBA" id="ARBA00022692"/>
    </source>
</evidence>
<keyword evidence="7" id="KW-0869">Chloride channel</keyword>
<evidence type="ECO:0000256" key="7">
    <source>
        <dbReference type="ARBA" id="ARBA00023173"/>
    </source>
</evidence>
<accession>A0A369W7N5</accession>
<evidence type="ECO:0000313" key="14">
    <source>
        <dbReference type="Proteomes" id="UP000253769"/>
    </source>
</evidence>
<name>A0A369W7N5_9GAMM</name>
<evidence type="ECO:0000256" key="11">
    <source>
        <dbReference type="SAM" id="Phobius"/>
    </source>
</evidence>
<evidence type="ECO:0000259" key="12">
    <source>
        <dbReference type="PROSITE" id="PS51371"/>
    </source>
</evidence>
<evidence type="ECO:0000256" key="9">
    <source>
        <dbReference type="ARBA" id="ARBA00023303"/>
    </source>
</evidence>
<feature type="transmembrane region" description="Helical" evidence="11">
    <location>
        <begin position="397"/>
        <end position="415"/>
    </location>
</feature>
<feature type="transmembrane region" description="Helical" evidence="11">
    <location>
        <begin position="268"/>
        <end position="286"/>
    </location>
</feature>
<gene>
    <name evidence="13" type="ORF">DV711_17995</name>
</gene>
<keyword evidence="6 11" id="KW-0472">Membrane</keyword>
<dbReference type="Proteomes" id="UP000253769">
    <property type="component" value="Unassembled WGS sequence"/>
</dbReference>
<feature type="transmembrane region" description="Helical" evidence="11">
    <location>
        <begin position="306"/>
        <end position="326"/>
    </location>
</feature>
<keyword evidence="4 11" id="KW-1133">Transmembrane helix</keyword>